<dbReference type="KEGG" id="mik:FOE78_13010"/>
<evidence type="ECO:0000313" key="1">
    <source>
        <dbReference type="EMBL" id="QDP96705.1"/>
    </source>
</evidence>
<gene>
    <name evidence="1" type="ORF">FOE78_13010</name>
</gene>
<dbReference type="Pfam" id="PF19850">
    <property type="entry name" value="DUF6325"/>
    <property type="match status" value="1"/>
</dbReference>
<reference evidence="1 2" key="1">
    <citation type="submission" date="2019-07" db="EMBL/GenBank/DDBJ databases">
        <title>Microlunatus dokdonensis sp. nov. isolated from the rhizospheric soil of the wild plant Elymus tsukushiensis.</title>
        <authorList>
            <person name="Ghim S.-Y."/>
            <person name="Hwang Y.-J."/>
            <person name="Son J.-S."/>
            <person name="Shin J.-H."/>
        </authorList>
    </citation>
    <scope>NUCLEOTIDE SEQUENCE [LARGE SCALE GENOMIC DNA]</scope>
    <source>
        <strain evidence="1 2">KUDC0627</strain>
    </source>
</reference>
<evidence type="ECO:0000313" key="2">
    <source>
        <dbReference type="Proteomes" id="UP000319263"/>
    </source>
</evidence>
<protein>
    <submittedName>
        <fullName evidence="1">Uncharacterized protein</fullName>
    </submittedName>
</protein>
<dbReference type="OrthoDB" id="1779644at2"/>
<dbReference type="RefSeq" id="WP_143986667.1">
    <property type="nucleotide sequence ID" value="NZ_CP041692.1"/>
</dbReference>
<dbReference type="EMBL" id="CP041692">
    <property type="protein sequence ID" value="QDP96705.1"/>
    <property type="molecule type" value="Genomic_DNA"/>
</dbReference>
<sequence>MTAPADADDQLGLLGFVAVRLSDADASLAGFRALLELVQQHRIRILDLEFVSKPATGSYRLVPAEELSLLGDVIAEFAGASSRLLDVEDLAEVADQLPPESLAAVLIYEDLGLHPALAAWQASGATLLSTGAVDVDDLVEVLDRET</sequence>
<name>A0A516PZU0_9ACTN</name>
<organism evidence="1 2">
    <name type="scientific">Microlunatus elymi</name>
    <dbReference type="NCBI Taxonomy" id="2596828"/>
    <lineage>
        <taxon>Bacteria</taxon>
        <taxon>Bacillati</taxon>
        <taxon>Actinomycetota</taxon>
        <taxon>Actinomycetes</taxon>
        <taxon>Propionibacteriales</taxon>
        <taxon>Propionibacteriaceae</taxon>
        <taxon>Microlunatus</taxon>
    </lineage>
</organism>
<accession>A0A516PZU0</accession>
<dbReference type="AlphaFoldDB" id="A0A516PZU0"/>
<proteinExistence type="predicted"/>
<dbReference type="Proteomes" id="UP000319263">
    <property type="component" value="Chromosome"/>
</dbReference>
<keyword evidence="2" id="KW-1185">Reference proteome</keyword>
<dbReference type="InterPro" id="IPR046288">
    <property type="entry name" value="DUF6325"/>
</dbReference>